<dbReference type="PANTHER" id="PTHR18640:SF5">
    <property type="entry name" value="SODIUM_BILE ACID COTRANSPORTER 7"/>
    <property type="match status" value="1"/>
</dbReference>
<dbReference type="EMBL" id="LXFE01000124">
    <property type="protein sequence ID" value="OLL27050.1"/>
    <property type="molecule type" value="Genomic_DNA"/>
</dbReference>
<feature type="transmembrane region" description="Helical" evidence="2">
    <location>
        <begin position="49"/>
        <end position="68"/>
    </location>
</feature>
<organism evidence="3 4">
    <name type="scientific">Neolecta irregularis (strain DAH-3)</name>
    <dbReference type="NCBI Taxonomy" id="1198029"/>
    <lineage>
        <taxon>Eukaryota</taxon>
        <taxon>Fungi</taxon>
        <taxon>Dikarya</taxon>
        <taxon>Ascomycota</taxon>
        <taxon>Taphrinomycotina</taxon>
        <taxon>Neolectales</taxon>
        <taxon>Neolectaceae</taxon>
        <taxon>Neolecta</taxon>
    </lineage>
</organism>
<feature type="transmembrane region" description="Helical" evidence="2">
    <location>
        <begin position="148"/>
        <end position="169"/>
    </location>
</feature>
<dbReference type="Gene3D" id="1.20.1530.20">
    <property type="match status" value="1"/>
</dbReference>
<dbReference type="Pfam" id="PF13593">
    <property type="entry name" value="SBF_like"/>
    <property type="match status" value="2"/>
</dbReference>
<feature type="transmembrane region" description="Helical" evidence="2">
    <location>
        <begin position="222"/>
        <end position="244"/>
    </location>
</feature>
<sequence length="425" mass="46438">MPRWTDYAKSGLLFLLDQWFLVTLGVLIGLAYAFPDVGKTGGSVRSEYTIEYGAVAMIFLLSGRALGIKYQTEQALLDAQLFIFLFYSTIYWESWLTPPGASSSSQALLQNALNYKLHLVTQLTSFVLFSVVNLSIAYLVLYTSKIDFYILTGFIILGCTATAIASNVIMTKKAGGDDAAALIEACLGNVLGTFITPALLQLYLRESTGFEAGKPKGSIGKIYARVLQQLGTCVIGALIVGQFLRTINPKKVDTVFQKLYLNKVGSFMLLLLIWATFSNAFSSGAFQSLSSNSILFMLLTNIALYLVFTILCVYLALAAGFSKKQAIAIAYCGAGKTPAVGIPLIHSQYQGFSQIIRGKLTIPLVLYQGEQLVIGQILTGLGRWWVAREAKGQERKSNKSIHPNDQSDVESRSSRIQDTISVHST</sequence>
<dbReference type="OrthoDB" id="188035at2759"/>
<feature type="transmembrane region" description="Helical" evidence="2">
    <location>
        <begin position="119"/>
        <end position="141"/>
    </location>
</feature>
<feature type="region of interest" description="Disordered" evidence="1">
    <location>
        <begin position="393"/>
        <end position="425"/>
    </location>
</feature>
<dbReference type="OMA" id="LPIMIYH"/>
<comment type="caution">
    <text evidence="3">The sequence shown here is derived from an EMBL/GenBank/DDBJ whole genome shotgun (WGS) entry which is preliminary data.</text>
</comment>
<dbReference type="GO" id="GO:0005886">
    <property type="term" value="C:plasma membrane"/>
    <property type="evidence" value="ECO:0007669"/>
    <property type="project" value="TreeGrafter"/>
</dbReference>
<feature type="transmembrane region" description="Helical" evidence="2">
    <location>
        <begin position="264"/>
        <end position="282"/>
    </location>
</feature>
<dbReference type="STRING" id="1198029.A0A1U7LWJ4"/>
<keyword evidence="2" id="KW-1133">Transmembrane helix</keyword>
<dbReference type="PIRSF" id="PIRSF026166">
    <property type="entry name" value="UCP026166"/>
    <property type="match status" value="1"/>
</dbReference>
<dbReference type="Proteomes" id="UP000186594">
    <property type="component" value="Unassembled WGS sequence"/>
</dbReference>
<evidence type="ECO:0000313" key="4">
    <source>
        <dbReference type="Proteomes" id="UP000186594"/>
    </source>
</evidence>
<dbReference type="AlphaFoldDB" id="A0A1U7LWJ4"/>
<keyword evidence="2" id="KW-0472">Membrane</keyword>
<protein>
    <submittedName>
        <fullName evidence="3">Putative membrane protein</fullName>
    </submittedName>
</protein>
<keyword evidence="4" id="KW-1185">Reference proteome</keyword>
<evidence type="ECO:0000256" key="1">
    <source>
        <dbReference type="SAM" id="MobiDB-lite"/>
    </source>
</evidence>
<evidence type="ECO:0000256" key="2">
    <source>
        <dbReference type="SAM" id="Phobius"/>
    </source>
</evidence>
<feature type="transmembrane region" description="Helical" evidence="2">
    <location>
        <begin position="294"/>
        <end position="317"/>
    </location>
</feature>
<feature type="transmembrane region" description="Helical" evidence="2">
    <location>
        <begin position="181"/>
        <end position="202"/>
    </location>
</feature>
<dbReference type="PANTHER" id="PTHR18640">
    <property type="entry name" value="SOLUTE CARRIER FAMILY 10 MEMBER 7"/>
    <property type="match status" value="1"/>
</dbReference>
<accession>A0A1U7LWJ4</accession>
<evidence type="ECO:0000313" key="3">
    <source>
        <dbReference type="EMBL" id="OLL27050.1"/>
    </source>
</evidence>
<dbReference type="InterPro" id="IPR038770">
    <property type="entry name" value="Na+/solute_symporter_sf"/>
</dbReference>
<gene>
    <name evidence="3" type="ORF">NEOLI_001100</name>
</gene>
<feature type="compositionally biased region" description="Polar residues" evidence="1">
    <location>
        <begin position="416"/>
        <end position="425"/>
    </location>
</feature>
<feature type="transmembrane region" description="Helical" evidence="2">
    <location>
        <begin position="75"/>
        <end position="92"/>
    </location>
</feature>
<keyword evidence="2" id="KW-0812">Transmembrane</keyword>
<dbReference type="InterPro" id="IPR016833">
    <property type="entry name" value="Put_Na-Bile_cotransptr"/>
</dbReference>
<proteinExistence type="predicted"/>
<reference evidence="3 4" key="1">
    <citation type="submission" date="2016-04" db="EMBL/GenBank/DDBJ databases">
        <title>Evolutionary innovation and constraint leading to complex multicellularity in the Ascomycota.</title>
        <authorList>
            <person name="Cisse O."/>
            <person name="Nguyen A."/>
            <person name="Hewitt D.A."/>
            <person name="Jedd G."/>
            <person name="Stajich J.E."/>
        </authorList>
    </citation>
    <scope>NUCLEOTIDE SEQUENCE [LARGE SCALE GENOMIC DNA]</scope>
    <source>
        <strain evidence="3 4">DAH-3</strain>
    </source>
</reference>
<name>A0A1U7LWJ4_NEOID</name>
<feature type="transmembrane region" description="Helical" evidence="2">
    <location>
        <begin position="12"/>
        <end position="34"/>
    </location>
</feature>